<dbReference type="OrthoDB" id="1521841at2"/>
<dbReference type="SUPFAM" id="SSF101908">
    <property type="entry name" value="Putative isomerase YbhE"/>
    <property type="match status" value="1"/>
</dbReference>
<reference evidence="1 2" key="1">
    <citation type="journal article" date="2013" name="Int. J. Syst. Evol. Microbiol.">
        <title>Kordia antarctica sp. nov., isolated from Antarctic seawater.</title>
        <authorList>
            <person name="Baek K."/>
            <person name="Choi A."/>
            <person name="Kang I."/>
            <person name="Lee K."/>
            <person name="Cho J.C."/>
        </authorList>
    </citation>
    <scope>NUCLEOTIDE SEQUENCE [LARGE SCALE GENOMIC DNA]</scope>
    <source>
        <strain evidence="1 2">IMCC3317</strain>
    </source>
</reference>
<evidence type="ECO:0000313" key="1">
    <source>
        <dbReference type="EMBL" id="QHI36957.1"/>
    </source>
</evidence>
<gene>
    <name evidence="1" type="ORF">IMCC3317_23280</name>
</gene>
<dbReference type="SUPFAM" id="SSF50969">
    <property type="entry name" value="YVTN repeat-like/Quinoprotein amine dehydrogenase"/>
    <property type="match status" value="1"/>
</dbReference>
<dbReference type="InterPro" id="IPR013211">
    <property type="entry name" value="LVIVD"/>
</dbReference>
<proteinExistence type="predicted"/>
<organism evidence="1 2">
    <name type="scientific">Kordia antarctica</name>
    <dbReference type="NCBI Taxonomy" id="1218801"/>
    <lineage>
        <taxon>Bacteria</taxon>
        <taxon>Pseudomonadati</taxon>
        <taxon>Bacteroidota</taxon>
        <taxon>Flavobacteriia</taxon>
        <taxon>Flavobacteriales</taxon>
        <taxon>Flavobacteriaceae</taxon>
        <taxon>Kordia</taxon>
    </lineage>
</organism>
<dbReference type="Proteomes" id="UP000464657">
    <property type="component" value="Chromosome"/>
</dbReference>
<dbReference type="EMBL" id="CP019288">
    <property type="protein sequence ID" value="QHI36957.1"/>
    <property type="molecule type" value="Genomic_DNA"/>
</dbReference>
<evidence type="ECO:0008006" key="3">
    <source>
        <dbReference type="Google" id="ProtNLM"/>
    </source>
</evidence>
<dbReference type="KEGG" id="kan:IMCC3317_23280"/>
<dbReference type="InterPro" id="IPR011044">
    <property type="entry name" value="Quino_amine_DH_bsu"/>
</dbReference>
<accession>A0A7L4ZKG7</accession>
<dbReference type="RefSeq" id="WP_160129624.1">
    <property type="nucleotide sequence ID" value="NZ_CP019288.1"/>
</dbReference>
<keyword evidence="2" id="KW-1185">Reference proteome</keyword>
<dbReference type="Pfam" id="PF08309">
    <property type="entry name" value="LVIVD"/>
    <property type="match status" value="4"/>
</dbReference>
<dbReference type="AlphaFoldDB" id="A0A7L4ZKG7"/>
<dbReference type="PROSITE" id="PS51257">
    <property type="entry name" value="PROKAR_LIPOPROTEIN"/>
    <property type="match status" value="1"/>
</dbReference>
<protein>
    <recommendedName>
        <fullName evidence="3">LVIVD repeat protein</fullName>
    </recommendedName>
</protein>
<sequence>MKLTYVFLFLVGCLFISCSSDDQQYEYYNVATPITLSVAELRSSVAVLPSQNIVESGKIYAYEQYIFVNDKDKGVHVIDNRNPLQPIKINFLKIPLNRDISIKNNYLYADSGMDLVVFNIADINNIQQIGRVEDVIENYNVEYPENAQLFEWEGYDYATDIIVGWNVVVERREIINYDYESINVSSSGGDVATGSGGSLARFKIVDDYLYAIDASKINVFDIQNLTSPVKVNETYVTWEAETIFHTDNKLFIGTRSGMFIYDISQPSSPQYISDFDHLKFCDPVVVDGNYAYVTLRAGASCMDGETQMLESRLEIINISDIYNPQLEQTYFMDEPYGLGIKGNRLFICDGASGLKVYNKLDVSSLQLLQNYANINAYDVIPLGDKLLMIGANTLTQYNYTDTGIELLSEFTIQ</sequence>
<evidence type="ECO:0000313" key="2">
    <source>
        <dbReference type="Proteomes" id="UP000464657"/>
    </source>
</evidence>
<name>A0A7L4ZKG7_9FLAO</name>